<reference evidence="3 4" key="1">
    <citation type="submission" date="2023-11" db="EMBL/GenBank/DDBJ databases">
        <authorList>
            <person name="Hedman E."/>
            <person name="Englund M."/>
            <person name="Stromberg M."/>
            <person name="Nyberg Akerstrom W."/>
            <person name="Nylinder S."/>
            <person name="Jareborg N."/>
            <person name="Kallberg Y."/>
            <person name="Kronander E."/>
        </authorList>
    </citation>
    <scope>NUCLEOTIDE SEQUENCE [LARGE SCALE GENOMIC DNA]</scope>
</reference>
<name>A0AAV1L3T0_9NEOP</name>
<protein>
    <recommendedName>
        <fullName evidence="2">MADF domain-containing protein</fullName>
    </recommendedName>
</protein>
<accession>A0AAV1L3T0</accession>
<evidence type="ECO:0000259" key="2">
    <source>
        <dbReference type="Pfam" id="PF10545"/>
    </source>
</evidence>
<feature type="domain" description="MADF" evidence="2">
    <location>
        <begin position="6"/>
        <end position="46"/>
    </location>
</feature>
<keyword evidence="4" id="KW-1185">Reference proteome</keyword>
<evidence type="ECO:0000313" key="3">
    <source>
        <dbReference type="EMBL" id="CAK1589956.1"/>
    </source>
</evidence>
<proteinExistence type="predicted"/>
<dbReference type="AlphaFoldDB" id="A0AAV1L3T0"/>
<evidence type="ECO:0000256" key="1">
    <source>
        <dbReference type="SAM" id="MobiDB-lite"/>
    </source>
</evidence>
<evidence type="ECO:0000313" key="4">
    <source>
        <dbReference type="Proteomes" id="UP001314205"/>
    </source>
</evidence>
<dbReference type="InterPro" id="IPR006578">
    <property type="entry name" value="MADF-dom"/>
</dbReference>
<comment type="caution">
    <text evidence="3">The sequence shown here is derived from an EMBL/GenBank/DDBJ whole genome shotgun (WGS) entry which is preliminary data.</text>
</comment>
<feature type="compositionally biased region" description="Basic and acidic residues" evidence="1">
    <location>
        <begin position="49"/>
        <end position="60"/>
    </location>
</feature>
<sequence length="81" mass="9382">MDNEQLIEIVKKYEYLYDLTDKRYSDNHRKDQTWNEKGMILKRNGTDSARVECRRGRGSGEVKSGSVSPRRPHAVSRTPAV</sequence>
<gene>
    <name evidence="3" type="ORF">PARMNEM_LOCUS10380</name>
</gene>
<dbReference type="Proteomes" id="UP001314205">
    <property type="component" value="Unassembled WGS sequence"/>
</dbReference>
<organism evidence="3 4">
    <name type="scientific">Parnassius mnemosyne</name>
    <name type="common">clouded apollo</name>
    <dbReference type="NCBI Taxonomy" id="213953"/>
    <lineage>
        <taxon>Eukaryota</taxon>
        <taxon>Metazoa</taxon>
        <taxon>Ecdysozoa</taxon>
        <taxon>Arthropoda</taxon>
        <taxon>Hexapoda</taxon>
        <taxon>Insecta</taxon>
        <taxon>Pterygota</taxon>
        <taxon>Neoptera</taxon>
        <taxon>Endopterygota</taxon>
        <taxon>Lepidoptera</taxon>
        <taxon>Glossata</taxon>
        <taxon>Ditrysia</taxon>
        <taxon>Papilionoidea</taxon>
        <taxon>Papilionidae</taxon>
        <taxon>Parnassiinae</taxon>
        <taxon>Parnassini</taxon>
        <taxon>Parnassius</taxon>
        <taxon>Driopa</taxon>
    </lineage>
</organism>
<feature type="region of interest" description="Disordered" evidence="1">
    <location>
        <begin position="45"/>
        <end position="81"/>
    </location>
</feature>
<dbReference type="Pfam" id="PF10545">
    <property type="entry name" value="MADF_DNA_bdg"/>
    <property type="match status" value="1"/>
</dbReference>
<dbReference type="EMBL" id="CAVLGL010000085">
    <property type="protein sequence ID" value="CAK1589956.1"/>
    <property type="molecule type" value="Genomic_DNA"/>
</dbReference>